<dbReference type="AntiFam" id="ANF00203">
    <property type="entry name" value="Shadow ORF (opposite algB)"/>
</dbReference>
<accession>A0A554WX96</accession>
<dbReference type="Proteomes" id="UP000318542">
    <property type="component" value="Unassembled WGS sequence"/>
</dbReference>
<dbReference type="AntiFam" id="ANF00077">
    <property type="entry name" value="Shadow ORF (opposite AtoC)"/>
</dbReference>
<organism evidence="2 3">
    <name type="scientific">Tepidimonas thermarum</name>
    <dbReference type="NCBI Taxonomy" id="335431"/>
    <lineage>
        <taxon>Bacteria</taxon>
        <taxon>Pseudomonadati</taxon>
        <taxon>Pseudomonadota</taxon>
        <taxon>Betaproteobacteria</taxon>
        <taxon>Burkholderiales</taxon>
        <taxon>Tepidimonas</taxon>
    </lineage>
</organism>
<evidence type="ECO:0000313" key="3">
    <source>
        <dbReference type="Proteomes" id="UP000318542"/>
    </source>
</evidence>
<dbReference type="EMBL" id="VJOL01000056">
    <property type="protein sequence ID" value="TSE28203.1"/>
    <property type="molecule type" value="Genomic_DNA"/>
</dbReference>
<sequence length="228" mass="23336">MQGQGAFEQVFQLAHIAGERVRLQPLQRRGREGGGLRQAVAPGQLGQDGVGDGGQVLRVVAQRRGVDGDDVEPVVQVVAELPGLHQARQVFVGGADDAHVHRLLGGGADGAHGALLQGAQQFDLHGQRQVGHFVQKQCAASRSLKQSGLVGAGAGKGAAAVAKQFALQQVGRDGTAVDGDEGAAGAVAAGVQGAGDELFAGAGFPGDQHRRHGARHALDGESHRLHGR</sequence>
<dbReference type="AlphaFoldDB" id="A0A554WX96"/>
<name>A0A554WX96_9BURK</name>
<feature type="region of interest" description="Disordered" evidence="1">
    <location>
        <begin position="201"/>
        <end position="228"/>
    </location>
</feature>
<feature type="compositionally biased region" description="Basic and acidic residues" evidence="1">
    <location>
        <begin position="216"/>
        <end position="228"/>
    </location>
</feature>
<evidence type="ECO:0000313" key="2">
    <source>
        <dbReference type="EMBL" id="TSE28203.1"/>
    </source>
</evidence>
<evidence type="ECO:0000256" key="1">
    <source>
        <dbReference type="SAM" id="MobiDB-lite"/>
    </source>
</evidence>
<reference evidence="2 3" key="1">
    <citation type="submission" date="2019-07" db="EMBL/GenBank/DDBJ databases">
        <title>Tepidimonas thermarum AA-1 draft genome.</title>
        <authorList>
            <person name="Da Costa M.S."/>
            <person name="Froufe H.J.C."/>
            <person name="Egas C."/>
            <person name="Albuquerque L."/>
        </authorList>
    </citation>
    <scope>NUCLEOTIDE SEQUENCE [LARGE SCALE GENOMIC DNA]</scope>
    <source>
        <strain evidence="2 3">AA-1</strain>
    </source>
</reference>
<gene>
    <name evidence="2" type="ORF">Tther_02252</name>
</gene>
<protein>
    <submittedName>
        <fullName evidence="2">Uncharacterized protein</fullName>
    </submittedName>
</protein>
<keyword evidence="3" id="KW-1185">Reference proteome</keyword>
<proteinExistence type="predicted"/>
<comment type="caution">
    <text evidence="2">The sequence shown here is derived from an EMBL/GenBank/DDBJ whole genome shotgun (WGS) entry which is preliminary data.</text>
</comment>